<protein>
    <recommendedName>
        <fullName evidence="6 17">UDP-N-acetylmuramoylalanine--D-glutamate ligase</fullName>
        <ecNumber evidence="5 17">6.3.2.9</ecNumber>
    </recommendedName>
    <alternativeName>
        <fullName evidence="15 17">D-glutamic acid-adding enzyme</fullName>
    </alternativeName>
    <alternativeName>
        <fullName evidence="14 17">UDP-N-acetylmuramoyl-L-alanyl-D-glutamate synthetase</fullName>
    </alternativeName>
</protein>
<evidence type="ECO:0000256" key="16">
    <source>
        <dbReference type="ARBA" id="ARBA00047632"/>
    </source>
</evidence>
<organism evidence="21 22">
    <name type="scientific">Natranaerovirga hydrolytica</name>
    <dbReference type="NCBI Taxonomy" id="680378"/>
    <lineage>
        <taxon>Bacteria</taxon>
        <taxon>Bacillati</taxon>
        <taxon>Bacillota</taxon>
        <taxon>Clostridia</taxon>
        <taxon>Lachnospirales</taxon>
        <taxon>Natranaerovirgaceae</taxon>
        <taxon>Natranaerovirga</taxon>
    </lineage>
</organism>
<dbReference type="EMBL" id="SMGQ01000011">
    <property type="protein sequence ID" value="TCK97866.1"/>
    <property type="molecule type" value="Genomic_DNA"/>
</dbReference>
<dbReference type="InterPro" id="IPR004101">
    <property type="entry name" value="Mur_ligase_C"/>
</dbReference>
<dbReference type="Gene3D" id="3.90.190.20">
    <property type="entry name" value="Mur ligase, C-terminal domain"/>
    <property type="match status" value="1"/>
</dbReference>
<dbReference type="RefSeq" id="WP_132279362.1">
    <property type="nucleotide sequence ID" value="NZ_SMGQ01000011.1"/>
</dbReference>
<proteinExistence type="inferred from homology"/>
<evidence type="ECO:0000256" key="11">
    <source>
        <dbReference type="ARBA" id="ARBA00022960"/>
    </source>
</evidence>
<evidence type="ECO:0000256" key="9">
    <source>
        <dbReference type="ARBA" id="ARBA00022741"/>
    </source>
</evidence>
<comment type="catalytic activity">
    <reaction evidence="16 17 18">
        <text>UDP-N-acetyl-alpha-D-muramoyl-L-alanine + D-glutamate + ATP = UDP-N-acetyl-alpha-D-muramoyl-L-alanyl-D-glutamate + ADP + phosphate + H(+)</text>
        <dbReference type="Rhea" id="RHEA:16429"/>
        <dbReference type="ChEBI" id="CHEBI:15378"/>
        <dbReference type="ChEBI" id="CHEBI:29986"/>
        <dbReference type="ChEBI" id="CHEBI:30616"/>
        <dbReference type="ChEBI" id="CHEBI:43474"/>
        <dbReference type="ChEBI" id="CHEBI:83898"/>
        <dbReference type="ChEBI" id="CHEBI:83900"/>
        <dbReference type="ChEBI" id="CHEBI:456216"/>
        <dbReference type="EC" id="6.3.2.9"/>
    </reaction>
</comment>
<evidence type="ECO:0000313" key="22">
    <source>
        <dbReference type="Proteomes" id="UP000294545"/>
    </source>
</evidence>
<evidence type="ECO:0000256" key="3">
    <source>
        <dbReference type="ARBA" id="ARBA00004752"/>
    </source>
</evidence>
<dbReference type="GO" id="GO:0071555">
    <property type="term" value="P:cell wall organization"/>
    <property type="evidence" value="ECO:0007669"/>
    <property type="project" value="UniProtKB-KW"/>
</dbReference>
<evidence type="ECO:0000256" key="15">
    <source>
        <dbReference type="ARBA" id="ARBA00032324"/>
    </source>
</evidence>
<evidence type="ECO:0000256" key="8">
    <source>
        <dbReference type="ARBA" id="ARBA00022598"/>
    </source>
</evidence>
<comment type="caution">
    <text evidence="21">The sequence shown here is derived from an EMBL/GenBank/DDBJ whole genome shotgun (WGS) entry which is preliminary data.</text>
</comment>
<keyword evidence="22" id="KW-1185">Reference proteome</keyword>
<reference evidence="21 22" key="1">
    <citation type="submission" date="2019-03" db="EMBL/GenBank/DDBJ databases">
        <title>Genomic Encyclopedia of Type Strains, Phase IV (KMG-IV): sequencing the most valuable type-strain genomes for metagenomic binning, comparative biology and taxonomic classification.</title>
        <authorList>
            <person name="Goeker M."/>
        </authorList>
    </citation>
    <scope>NUCLEOTIDE SEQUENCE [LARGE SCALE GENOMIC DNA]</scope>
    <source>
        <strain evidence="21 22">DSM 24176</strain>
    </source>
</reference>
<feature type="domain" description="Mur ligase C-terminal" evidence="19">
    <location>
        <begin position="312"/>
        <end position="426"/>
    </location>
</feature>
<comment type="subcellular location">
    <subcellularLocation>
        <location evidence="2 17 18">Cytoplasm</location>
    </subcellularLocation>
</comment>
<dbReference type="Pfam" id="PF21799">
    <property type="entry name" value="MurD-like_N"/>
    <property type="match status" value="1"/>
</dbReference>
<dbReference type="GO" id="GO:0008764">
    <property type="term" value="F:UDP-N-acetylmuramoylalanine-D-glutamate ligase activity"/>
    <property type="evidence" value="ECO:0007669"/>
    <property type="project" value="UniProtKB-UniRule"/>
</dbReference>
<dbReference type="InterPro" id="IPR036615">
    <property type="entry name" value="Mur_ligase_C_dom_sf"/>
</dbReference>
<feature type="domain" description="Mur ligase central" evidence="20">
    <location>
        <begin position="112"/>
        <end position="290"/>
    </location>
</feature>
<evidence type="ECO:0000256" key="12">
    <source>
        <dbReference type="ARBA" id="ARBA00022984"/>
    </source>
</evidence>
<comment type="pathway">
    <text evidence="3 17 18">Cell wall biogenesis; peptidoglycan biosynthesis.</text>
</comment>
<dbReference type="SUPFAM" id="SSF53623">
    <property type="entry name" value="MurD-like peptide ligases, catalytic domain"/>
    <property type="match status" value="1"/>
</dbReference>
<dbReference type="AlphaFoldDB" id="A0A4R1MXD6"/>
<dbReference type="HAMAP" id="MF_00639">
    <property type="entry name" value="MurD"/>
    <property type="match status" value="1"/>
</dbReference>
<dbReference type="Gene3D" id="3.40.1190.10">
    <property type="entry name" value="Mur-like, catalytic domain"/>
    <property type="match status" value="1"/>
</dbReference>
<evidence type="ECO:0000256" key="1">
    <source>
        <dbReference type="ARBA" id="ARBA00002734"/>
    </source>
</evidence>
<keyword evidence="13 17" id="KW-0961">Cell wall biogenesis/degradation</keyword>
<dbReference type="Pfam" id="PF02875">
    <property type="entry name" value="Mur_ligase_C"/>
    <property type="match status" value="1"/>
</dbReference>
<keyword evidence="8 17" id="KW-0436">Ligase</keyword>
<dbReference type="NCBIfam" id="TIGR01087">
    <property type="entry name" value="murD"/>
    <property type="match status" value="1"/>
</dbReference>
<dbReference type="InterPro" id="IPR036565">
    <property type="entry name" value="Mur-like_cat_sf"/>
</dbReference>
<evidence type="ECO:0000256" key="10">
    <source>
        <dbReference type="ARBA" id="ARBA00022840"/>
    </source>
</evidence>
<dbReference type="GO" id="GO:0008360">
    <property type="term" value="P:regulation of cell shape"/>
    <property type="evidence" value="ECO:0007669"/>
    <property type="project" value="UniProtKB-KW"/>
</dbReference>
<evidence type="ECO:0000256" key="7">
    <source>
        <dbReference type="ARBA" id="ARBA00022490"/>
    </source>
</evidence>
<dbReference type="InterPro" id="IPR013221">
    <property type="entry name" value="Mur_ligase_cen"/>
</dbReference>
<evidence type="ECO:0000313" key="21">
    <source>
        <dbReference type="EMBL" id="TCK97866.1"/>
    </source>
</evidence>
<feature type="binding site" evidence="17">
    <location>
        <begin position="114"/>
        <end position="120"/>
    </location>
    <ligand>
        <name>ATP</name>
        <dbReference type="ChEBI" id="CHEBI:30616"/>
    </ligand>
</feature>
<comment type="function">
    <text evidence="1 17 18">Cell wall formation. Catalyzes the addition of glutamate to the nucleotide precursor UDP-N-acetylmuramoyl-L-alanine (UMA).</text>
</comment>
<keyword evidence="17 18" id="KW-0131">Cell cycle</keyword>
<dbReference type="SUPFAM" id="SSF51984">
    <property type="entry name" value="MurCD N-terminal domain"/>
    <property type="match status" value="1"/>
</dbReference>
<gene>
    <name evidence="17" type="primary">murD</name>
    <name evidence="21" type="ORF">EDC19_0268</name>
</gene>
<accession>A0A4R1MXD6</accession>
<dbReference type="GO" id="GO:0009252">
    <property type="term" value="P:peptidoglycan biosynthetic process"/>
    <property type="evidence" value="ECO:0007669"/>
    <property type="project" value="UniProtKB-UniRule"/>
</dbReference>
<keyword evidence="7 17" id="KW-0963">Cytoplasm</keyword>
<dbReference type="GO" id="GO:0005737">
    <property type="term" value="C:cytoplasm"/>
    <property type="evidence" value="ECO:0007669"/>
    <property type="project" value="UniProtKB-SubCell"/>
</dbReference>
<dbReference type="SUPFAM" id="SSF53244">
    <property type="entry name" value="MurD-like peptide ligases, peptide-binding domain"/>
    <property type="match status" value="1"/>
</dbReference>
<dbReference type="OrthoDB" id="9809796at2"/>
<evidence type="ECO:0000259" key="20">
    <source>
        <dbReference type="Pfam" id="PF08245"/>
    </source>
</evidence>
<keyword evidence="10 17" id="KW-0067">ATP-binding</keyword>
<evidence type="ECO:0000256" key="2">
    <source>
        <dbReference type="ARBA" id="ARBA00004496"/>
    </source>
</evidence>
<dbReference type="EC" id="6.3.2.9" evidence="5 17"/>
<evidence type="ECO:0000256" key="13">
    <source>
        <dbReference type="ARBA" id="ARBA00023316"/>
    </source>
</evidence>
<evidence type="ECO:0000256" key="14">
    <source>
        <dbReference type="ARBA" id="ARBA00030398"/>
    </source>
</evidence>
<evidence type="ECO:0000256" key="18">
    <source>
        <dbReference type="RuleBase" id="RU003664"/>
    </source>
</evidence>
<dbReference type="GO" id="GO:0051301">
    <property type="term" value="P:cell division"/>
    <property type="evidence" value="ECO:0007669"/>
    <property type="project" value="UniProtKB-KW"/>
</dbReference>
<keyword evidence="9 17" id="KW-0547">Nucleotide-binding</keyword>
<keyword evidence="11 17" id="KW-0133">Cell shape</keyword>
<evidence type="ECO:0000256" key="4">
    <source>
        <dbReference type="ARBA" id="ARBA00010416"/>
    </source>
</evidence>
<dbReference type="PANTHER" id="PTHR43692">
    <property type="entry name" value="UDP-N-ACETYLMURAMOYLALANINE--D-GLUTAMATE LIGASE"/>
    <property type="match status" value="1"/>
</dbReference>
<dbReference type="Proteomes" id="UP000294545">
    <property type="component" value="Unassembled WGS sequence"/>
</dbReference>
<dbReference type="UniPathway" id="UPA00219"/>
<dbReference type="GO" id="GO:0005524">
    <property type="term" value="F:ATP binding"/>
    <property type="evidence" value="ECO:0007669"/>
    <property type="project" value="UniProtKB-UniRule"/>
</dbReference>
<sequence>MNCEGKNVLVIGLARSGIAAVKLLYQLGAHVTACDNQSKDNLKEVIIEINDRAKLCFGPFSTALLDNTDLIILSPGVPTDLDFLQLAHHRAIPVWSELELAYRLFNGKLIAITGTNGKTTTTTLVGDIMKAHYDDVYIVGNIGLPFSEIVLNTDENTIVVAEVSSFQLETIKEFKPEICAILNITPDHLNRHKTMENYIETKRKITKNQKEKDIAILNYDDQHIRNMRDHIQAKQFYFSRDYRLGEGVFLDKNKIKVNLHQETFDILDINQLQILGEHNIENVMAAIAIAIHMNVPKPIIQKVITSFKGVEHRIEYVTSIHNINFYNDSKATNPDAAIKGIEAMVRPTVLIAGGMDKGSDFTHWIQAFNNKVKYLVLFGETKYIIQKSAKENGFENVIIVRDLEEAVRKSFELAQKGDAILLSPACASWDMYKSYEVRGNIFKDFVVSLGE</sequence>
<keyword evidence="17 18" id="KW-0132">Cell division</keyword>
<name>A0A4R1MXD6_9FIRM</name>
<dbReference type="InterPro" id="IPR005762">
    <property type="entry name" value="MurD"/>
</dbReference>
<evidence type="ECO:0000256" key="6">
    <source>
        <dbReference type="ARBA" id="ARBA00015655"/>
    </source>
</evidence>
<comment type="similarity">
    <text evidence="4 17">Belongs to the MurCDEF family.</text>
</comment>
<evidence type="ECO:0000259" key="19">
    <source>
        <dbReference type="Pfam" id="PF02875"/>
    </source>
</evidence>
<keyword evidence="12 17" id="KW-0573">Peptidoglycan synthesis</keyword>
<dbReference type="PANTHER" id="PTHR43692:SF1">
    <property type="entry name" value="UDP-N-ACETYLMURAMOYLALANINE--D-GLUTAMATE LIGASE"/>
    <property type="match status" value="1"/>
</dbReference>
<evidence type="ECO:0000256" key="17">
    <source>
        <dbReference type="HAMAP-Rule" id="MF_00639"/>
    </source>
</evidence>
<dbReference type="Gene3D" id="3.40.50.720">
    <property type="entry name" value="NAD(P)-binding Rossmann-like Domain"/>
    <property type="match status" value="1"/>
</dbReference>
<evidence type="ECO:0000256" key="5">
    <source>
        <dbReference type="ARBA" id="ARBA00012212"/>
    </source>
</evidence>
<dbReference type="Pfam" id="PF08245">
    <property type="entry name" value="Mur_ligase_M"/>
    <property type="match status" value="1"/>
</dbReference>